<dbReference type="EMBL" id="JANKHG010000016">
    <property type="protein sequence ID" value="MCR2746176.1"/>
    <property type="molecule type" value="Genomic_DNA"/>
</dbReference>
<dbReference type="Proteomes" id="UP001165267">
    <property type="component" value="Unassembled WGS sequence"/>
</dbReference>
<evidence type="ECO:0000256" key="1">
    <source>
        <dbReference type="SAM" id="Coils"/>
    </source>
</evidence>
<dbReference type="RefSeq" id="WP_257511420.1">
    <property type="nucleotide sequence ID" value="NZ_JANKHG010000016.1"/>
</dbReference>
<organism evidence="2 3">
    <name type="scientific">Limnobacter parvus</name>
    <dbReference type="NCBI Taxonomy" id="2939690"/>
    <lineage>
        <taxon>Bacteria</taxon>
        <taxon>Pseudomonadati</taxon>
        <taxon>Pseudomonadota</taxon>
        <taxon>Betaproteobacteria</taxon>
        <taxon>Burkholderiales</taxon>
        <taxon>Burkholderiaceae</taxon>
        <taxon>Limnobacter</taxon>
    </lineage>
</organism>
<keyword evidence="3" id="KW-1185">Reference proteome</keyword>
<keyword evidence="1" id="KW-0175">Coiled coil</keyword>
<protein>
    <submittedName>
        <fullName evidence="2">Uncharacterized protein</fullName>
    </submittedName>
</protein>
<reference evidence="2" key="1">
    <citation type="submission" date="2022-07" db="EMBL/GenBank/DDBJ databases">
        <authorList>
            <person name="Xamxidin M."/>
        </authorList>
    </citation>
    <scope>NUCLEOTIDE SEQUENCE</scope>
    <source>
        <strain evidence="2">YS8-69</strain>
    </source>
</reference>
<comment type="caution">
    <text evidence="2">The sequence shown here is derived from an EMBL/GenBank/DDBJ whole genome shotgun (WGS) entry which is preliminary data.</text>
</comment>
<accession>A0ABT1XH05</accession>
<sequence length="179" mass="19384">MLSSRPSPAEITAQHQTNVATMSSIKSKVSPLKAAATNLAETARQLKDYSTQLERNGQRQVTSPNGDRVATKDLTRSLKMAKDAIKGLESKVSSLDREVDFFSAHQIGLLQGNVRAVPPGDKVRWCTGQVNKIQQRTNRLAQSEQSTAANSVRTIQNSAYVLGRPAVSTNLPTLLADLA</sequence>
<proteinExistence type="predicted"/>
<feature type="coiled-coil region" evidence="1">
    <location>
        <begin position="32"/>
        <end position="98"/>
    </location>
</feature>
<evidence type="ECO:0000313" key="2">
    <source>
        <dbReference type="EMBL" id="MCR2746176.1"/>
    </source>
</evidence>
<name>A0ABT1XH05_9BURK</name>
<gene>
    <name evidence="2" type="ORF">NSP04_05910</name>
</gene>
<evidence type="ECO:0000313" key="3">
    <source>
        <dbReference type="Proteomes" id="UP001165267"/>
    </source>
</evidence>